<evidence type="ECO:0000313" key="2">
    <source>
        <dbReference type="Proteomes" id="UP000324974"/>
    </source>
</evidence>
<dbReference type="InterPro" id="IPR047722">
    <property type="entry name" value="STM4015-like"/>
</dbReference>
<protein>
    <recommendedName>
        <fullName evidence="3">TIGR02996 domain-containing protein</fullName>
    </recommendedName>
</protein>
<sequence length="303" mass="33049">MTISSHYDTFAGRPVREYAPSSPGPAGCVYRLTLGYDDWPTFPELLDRFLADHGGPTLTALVVGAWESDDMLESSAEIVEALIGAKDRMPNLTALFFGDITCEECEMSWIQHGDVSPLLPAFPKLEQFRIRGTTGLTFGKLSHPNLRWLAIESGGLSEDVLGEVWTADLPRLEHLELWLGDDGYGGIDTVDPLAPLLSGKLFPKVKQLGLRNSCIANAVAQAIVASPLLARLEVLDLSLGNVDDVGAEALLASPGVAKLRHLDLHHNYISDAMAERLQQLGVQVDLSDREEADEDDRYVTVSE</sequence>
<dbReference type="AlphaFoldDB" id="A0A5C1AL98"/>
<dbReference type="Proteomes" id="UP000324974">
    <property type="component" value="Chromosome"/>
</dbReference>
<dbReference type="EMBL" id="CP042425">
    <property type="protein sequence ID" value="QEL17964.1"/>
    <property type="molecule type" value="Genomic_DNA"/>
</dbReference>
<reference evidence="2" key="1">
    <citation type="submission" date="2019-08" db="EMBL/GenBank/DDBJ databases">
        <title>Limnoglobus roseus gen. nov., sp. nov., a novel freshwater planctomycete with a giant genome from the family Gemmataceae.</title>
        <authorList>
            <person name="Kulichevskaya I.S."/>
            <person name="Naumoff D.G."/>
            <person name="Miroshnikov K."/>
            <person name="Ivanova A."/>
            <person name="Philippov D.A."/>
            <person name="Hakobyan A."/>
            <person name="Rijpstra I.C."/>
            <person name="Sinninghe Damste J.S."/>
            <person name="Liesack W."/>
            <person name="Dedysh S.N."/>
        </authorList>
    </citation>
    <scope>NUCLEOTIDE SEQUENCE [LARGE SCALE GENOMIC DNA]</scope>
    <source>
        <strain evidence="2">PX52</strain>
    </source>
</reference>
<proteinExistence type="predicted"/>
<gene>
    <name evidence="1" type="ORF">PX52LOC_04978</name>
</gene>
<dbReference type="Gene3D" id="3.80.10.10">
    <property type="entry name" value="Ribonuclease Inhibitor"/>
    <property type="match status" value="1"/>
</dbReference>
<keyword evidence="2" id="KW-1185">Reference proteome</keyword>
<evidence type="ECO:0008006" key="3">
    <source>
        <dbReference type="Google" id="ProtNLM"/>
    </source>
</evidence>
<evidence type="ECO:0000313" key="1">
    <source>
        <dbReference type="EMBL" id="QEL17964.1"/>
    </source>
</evidence>
<name>A0A5C1AL98_9BACT</name>
<organism evidence="1 2">
    <name type="scientific">Limnoglobus roseus</name>
    <dbReference type="NCBI Taxonomy" id="2598579"/>
    <lineage>
        <taxon>Bacteria</taxon>
        <taxon>Pseudomonadati</taxon>
        <taxon>Planctomycetota</taxon>
        <taxon>Planctomycetia</taxon>
        <taxon>Gemmatales</taxon>
        <taxon>Gemmataceae</taxon>
        <taxon>Limnoglobus</taxon>
    </lineage>
</organism>
<dbReference type="SUPFAM" id="SSF52047">
    <property type="entry name" value="RNI-like"/>
    <property type="match status" value="1"/>
</dbReference>
<dbReference type="RefSeq" id="WP_168219175.1">
    <property type="nucleotide sequence ID" value="NZ_CP042425.1"/>
</dbReference>
<dbReference type="NCBIfam" id="NF038076">
    <property type="entry name" value="fam_STM4015"/>
    <property type="match status" value="1"/>
</dbReference>
<dbReference type="InterPro" id="IPR032675">
    <property type="entry name" value="LRR_dom_sf"/>
</dbReference>
<accession>A0A5C1AL98</accession>
<dbReference type="KEGG" id="lrs:PX52LOC_04978"/>